<dbReference type="EMBL" id="KN837254">
    <property type="protein sequence ID" value="KIJ30813.1"/>
    <property type="molecule type" value="Genomic_DNA"/>
</dbReference>
<evidence type="ECO:0000256" key="1">
    <source>
        <dbReference type="PROSITE-ProRule" id="PRU00267"/>
    </source>
</evidence>
<protein>
    <recommendedName>
        <fullName evidence="3">HMG box domain-containing protein</fullName>
    </recommendedName>
</protein>
<organism evidence="4 5">
    <name type="scientific">Sphaerobolus stellatus (strain SS14)</name>
    <dbReference type="NCBI Taxonomy" id="990650"/>
    <lineage>
        <taxon>Eukaryota</taxon>
        <taxon>Fungi</taxon>
        <taxon>Dikarya</taxon>
        <taxon>Basidiomycota</taxon>
        <taxon>Agaricomycotina</taxon>
        <taxon>Agaricomycetes</taxon>
        <taxon>Phallomycetidae</taxon>
        <taxon>Geastrales</taxon>
        <taxon>Sphaerobolaceae</taxon>
        <taxon>Sphaerobolus</taxon>
    </lineage>
</organism>
<dbReference type="InterPro" id="IPR009071">
    <property type="entry name" value="HMG_box_dom"/>
</dbReference>
<keyword evidence="1" id="KW-0539">Nucleus</keyword>
<dbReference type="InterPro" id="IPR036910">
    <property type="entry name" value="HMG_box_dom_sf"/>
</dbReference>
<evidence type="ECO:0000259" key="3">
    <source>
        <dbReference type="PROSITE" id="PS50118"/>
    </source>
</evidence>
<evidence type="ECO:0000313" key="4">
    <source>
        <dbReference type="EMBL" id="KIJ30813.1"/>
    </source>
</evidence>
<feature type="DNA-binding region" description="HMG box" evidence="1">
    <location>
        <begin position="65"/>
        <end position="137"/>
    </location>
</feature>
<feature type="compositionally biased region" description="Acidic residues" evidence="2">
    <location>
        <begin position="229"/>
        <end position="239"/>
    </location>
</feature>
<feature type="region of interest" description="Disordered" evidence="2">
    <location>
        <begin position="142"/>
        <end position="163"/>
    </location>
</feature>
<dbReference type="OrthoDB" id="6247875at2759"/>
<dbReference type="HOGENOM" id="CLU_845116_0_0_1"/>
<dbReference type="GO" id="GO:0005634">
    <property type="term" value="C:nucleus"/>
    <property type="evidence" value="ECO:0007669"/>
    <property type="project" value="UniProtKB-UniRule"/>
</dbReference>
<dbReference type="PROSITE" id="PS50118">
    <property type="entry name" value="HMG_BOX_2"/>
    <property type="match status" value="1"/>
</dbReference>
<proteinExistence type="predicted"/>
<evidence type="ECO:0000256" key="2">
    <source>
        <dbReference type="SAM" id="MobiDB-lite"/>
    </source>
</evidence>
<dbReference type="Proteomes" id="UP000054279">
    <property type="component" value="Unassembled WGS sequence"/>
</dbReference>
<keyword evidence="5" id="KW-1185">Reference proteome</keyword>
<dbReference type="GO" id="GO:0003677">
    <property type="term" value="F:DNA binding"/>
    <property type="evidence" value="ECO:0007669"/>
    <property type="project" value="UniProtKB-UniRule"/>
</dbReference>
<dbReference type="Gene3D" id="1.10.30.10">
    <property type="entry name" value="High mobility group box domain"/>
    <property type="match status" value="1"/>
</dbReference>
<dbReference type="AlphaFoldDB" id="A0A0C9TLP1"/>
<feature type="domain" description="HMG box" evidence="3">
    <location>
        <begin position="65"/>
        <end position="137"/>
    </location>
</feature>
<accession>A0A0C9TLP1</accession>
<name>A0A0C9TLP1_SPHS4</name>
<gene>
    <name evidence="4" type="ORF">M422DRAFT_267643</name>
</gene>
<dbReference type="SUPFAM" id="SSF47095">
    <property type="entry name" value="HMG-box"/>
    <property type="match status" value="1"/>
</dbReference>
<feature type="region of interest" description="Disordered" evidence="2">
    <location>
        <begin position="207"/>
        <end position="244"/>
    </location>
</feature>
<evidence type="ECO:0000313" key="5">
    <source>
        <dbReference type="Proteomes" id="UP000054279"/>
    </source>
</evidence>
<dbReference type="CDD" id="cd01389">
    <property type="entry name" value="HMG-box_ROX1-like"/>
    <property type="match status" value="1"/>
</dbReference>
<reference evidence="4 5" key="1">
    <citation type="submission" date="2014-06" db="EMBL/GenBank/DDBJ databases">
        <title>Evolutionary Origins and Diversification of the Mycorrhizal Mutualists.</title>
        <authorList>
            <consortium name="DOE Joint Genome Institute"/>
            <consortium name="Mycorrhizal Genomics Consortium"/>
            <person name="Kohler A."/>
            <person name="Kuo A."/>
            <person name="Nagy L.G."/>
            <person name="Floudas D."/>
            <person name="Copeland A."/>
            <person name="Barry K.W."/>
            <person name="Cichocki N."/>
            <person name="Veneault-Fourrey C."/>
            <person name="LaButti K."/>
            <person name="Lindquist E.A."/>
            <person name="Lipzen A."/>
            <person name="Lundell T."/>
            <person name="Morin E."/>
            <person name="Murat C."/>
            <person name="Riley R."/>
            <person name="Ohm R."/>
            <person name="Sun H."/>
            <person name="Tunlid A."/>
            <person name="Henrissat B."/>
            <person name="Grigoriev I.V."/>
            <person name="Hibbett D.S."/>
            <person name="Martin F."/>
        </authorList>
    </citation>
    <scope>NUCLEOTIDE SEQUENCE [LARGE SCALE GENOMIC DNA]</scope>
    <source>
        <strain evidence="4 5">SS14</strain>
    </source>
</reference>
<keyword evidence="1" id="KW-0238">DNA-binding</keyword>
<sequence>MARVSTHSRASSRPTSFLCPTTGFNTPAVKVQRFPPPPAVLKAKGVTINLKKYARHFLSMKKGKISRPLNPWVLFRADEHAAELKNLLKGQKMKPQRELSGVFATRWRELSDEKRSEYKEISRQLKIVHELVLPGWVYKPQTQEQKRRRKQEEEDAKEIEVEKRRTRRCEERGTQAQVTARKQQTLHSIEPDVLAADLIADVHGHAEDGVIDPSEPTLSSPLTSFPELSNEDVDMDESDSQSLKDLDLPPPLVAWAPRYTVARILPLGIPLDPELFNNLPFDPYDNPALTTPVPFYIADGHFNGEHQDFTIQPRLYQDELLDVFPIWGE</sequence>
<feature type="compositionally biased region" description="Low complexity" evidence="2">
    <location>
        <begin position="213"/>
        <end position="228"/>
    </location>
</feature>
<dbReference type="SMART" id="SM00398">
    <property type="entry name" value="HMG"/>
    <property type="match status" value="1"/>
</dbReference>